<dbReference type="InterPro" id="IPR013216">
    <property type="entry name" value="Methyltransf_11"/>
</dbReference>
<keyword evidence="4" id="KW-0949">S-adenosyl-L-methionine</keyword>
<reference evidence="7" key="1">
    <citation type="journal article" date="2022" name="Int. J. Syst. Evol. Microbiol.">
        <title>Pseudomonas aegrilactucae sp. nov. and Pseudomonas morbosilactucae sp. nov., pathogens causing bacterial rot of lettuce in Japan.</title>
        <authorList>
            <person name="Sawada H."/>
            <person name="Fujikawa T."/>
            <person name="Satou M."/>
        </authorList>
    </citation>
    <scope>NUCLEOTIDE SEQUENCE</scope>
    <source>
        <strain evidence="7">0166_1</strain>
    </source>
</reference>
<accession>A0A9E6Y3B5</accession>
<dbReference type="InterPro" id="IPR028098">
    <property type="entry name" value="Glyco_trans_4-like_N"/>
</dbReference>
<dbReference type="Gene3D" id="3.40.50.2000">
    <property type="entry name" value="Glycogen Phosphorylase B"/>
    <property type="match status" value="2"/>
</dbReference>
<evidence type="ECO:0000259" key="5">
    <source>
        <dbReference type="Pfam" id="PF08241"/>
    </source>
</evidence>
<evidence type="ECO:0000256" key="4">
    <source>
        <dbReference type="ARBA" id="ARBA00022691"/>
    </source>
</evidence>
<evidence type="ECO:0000256" key="2">
    <source>
        <dbReference type="ARBA" id="ARBA00022676"/>
    </source>
</evidence>
<evidence type="ECO:0000313" key="7">
    <source>
        <dbReference type="EMBL" id="UGS38706.1"/>
    </source>
</evidence>
<evidence type="ECO:0000256" key="3">
    <source>
        <dbReference type="ARBA" id="ARBA00022679"/>
    </source>
</evidence>
<dbReference type="CDD" id="cd02440">
    <property type="entry name" value="AdoMet_MTases"/>
    <property type="match status" value="1"/>
</dbReference>
<dbReference type="RefSeq" id="WP_326924466.1">
    <property type="nucleotide sequence ID" value="NZ_CP087164.1"/>
</dbReference>
<evidence type="ECO:0000259" key="6">
    <source>
        <dbReference type="Pfam" id="PF13439"/>
    </source>
</evidence>
<keyword evidence="2" id="KW-0328">Glycosyltransferase</keyword>
<dbReference type="Pfam" id="PF13692">
    <property type="entry name" value="Glyco_trans_1_4"/>
    <property type="match status" value="1"/>
</dbReference>
<evidence type="ECO:0000256" key="1">
    <source>
        <dbReference type="ARBA" id="ARBA00022603"/>
    </source>
</evidence>
<dbReference type="GO" id="GO:0032259">
    <property type="term" value="P:methylation"/>
    <property type="evidence" value="ECO:0007669"/>
    <property type="project" value="UniProtKB-KW"/>
</dbReference>
<dbReference type="PANTHER" id="PTHR43464">
    <property type="entry name" value="METHYLTRANSFERASE"/>
    <property type="match status" value="1"/>
</dbReference>
<dbReference type="SUPFAM" id="SSF53335">
    <property type="entry name" value="S-adenosyl-L-methionine-dependent methyltransferases"/>
    <property type="match status" value="1"/>
</dbReference>
<dbReference type="EC" id="2.1.1.222" evidence="7"/>
<sequence>MSDLLDLWILDDGLIMGGGQRFALRLADILAEQDTRVRFVAPADTELGAEVRARGLDLVHAEFPRLVPPAAWAIPPAVLRLREVLADAHSDTLVVGNTARCQAYATAALVTLPHPPLLVHLMHEQESAHRPTARAVYRRVGALVAVGENAAETYRDRLPDVPVACVNNFLSPDEMRRLAAQRTPPPDAATPVLGVLARMIPEKGIIELVEELAAIPGAWERLRVGAPEQDRRYTDAVRRRIAELGLEERIDLLGRVDDLSEFFAAVDRLVVPSTGTEGQPTVILEALLYGRPVIVRAPLWSPDFDGLPIRRYETPDELAAQLADPVPEPVGVDRLEQRFGARQVVSALQQTAMAANGARRGGPSYHDWHAQPGYYRDVTRHFSPGDRILDVGCGTAWLADSFEDYTGVDESAAAVALARSLGRNARQHSVDEPLPFEDASFDAVVAKDLLEHVADPVGVVAEMLRVLRPGGRLFASSPDAQKWAWDDYTHRRPFTRKSYRLLFADQGFVVEHVGYESVMPGIGVVSGMTERKQRPKLLGALAALPITRRNVFVVARRPSSPAP</sequence>
<name>A0A9E6Y3B5_9ACTN</name>
<keyword evidence="3 7" id="KW-0808">Transferase</keyword>
<dbReference type="PANTHER" id="PTHR43464:SF19">
    <property type="entry name" value="UBIQUINONE BIOSYNTHESIS O-METHYLTRANSFERASE, MITOCHONDRIAL"/>
    <property type="match status" value="1"/>
</dbReference>
<dbReference type="Pfam" id="PF08241">
    <property type="entry name" value="Methyltransf_11"/>
    <property type="match status" value="1"/>
</dbReference>
<dbReference type="InterPro" id="IPR029063">
    <property type="entry name" value="SAM-dependent_MTases_sf"/>
</dbReference>
<dbReference type="GO" id="GO:0016757">
    <property type="term" value="F:glycosyltransferase activity"/>
    <property type="evidence" value="ECO:0007669"/>
    <property type="project" value="UniProtKB-KW"/>
</dbReference>
<dbReference type="GO" id="GO:0008757">
    <property type="term" value="F:S-adenosylmethionine-dependent methyltransferase activity"/>
    <property type="evidence" value="ECO:0007669"/>
    <property type="project" value="InterPro"/>
</dbReference>
<dbReference type="Pfam" id="PF13439">
    <property type="entry name" value="Glyco_transf_4"/>
    <property type="match status" value="1"/>
</dbReference>
<dbReference type="KEGG" id="sbae:DSM104329_05136"/>
<protein>
    <submittedName>
        <fullName evidence="7">Ubiquinone biosynthesis O-methyltransferase, mitochondrial</fullName>
        <ecNumber evidence="7">2.1.1.222</ecNumber>
    </submittedName>
</protein>
<dbReference type="EMBL" id="CP087164">
    <property type="protein sequence ID" value="UGS38706.1"/>
    <property type="molecule type" value="Genomic_DNA"/>
</dbReference>
<dbReference type="GO" id="GO:0102208">
    <property type="term" value="F:2-polyprenyl-6-hydroxyphenol methylase activity"/>
    <property type="evidence" value="ECO:0007669"/>
    <property type="project" value="UniProtKB-EC"/>
</dbReference>
<keyword evidence="1 7" id="KW-0489">Methyltransferase</keyword>
<dbReference type="AlphaFoldDB" id="A0A9E6Y3B5"/>
<proteinExistence type="predicted"/>
<feature type="domain" description="Methyltransferase type 11" evidence="5">
    <location>
        <begin position="389"/>
        <end position="474"/>
    </location>
</feature>
<organism evidence="7 8">
    <name type="scientific">Capillimicrobium parvum</name>
    <dbReference type="NCBI Taxonomy" id="2884022"/>
    <lineage>
        <taxon>Bacteria</taxon>
        <taxon>Bacillati</taxon>
        <taxon>Actinomycetota</taxon>
        <taxon>Thermoleophilia</taxon>
        <taxon>Solirubrobacterales</taxon>
        <taxon>Capillimicrobiaceae</taxon>
        <taxon>Capillimicrobium</taxon>
    </lineage>
</organism>
<feature type="domain" description="Glycosyltransferase subfamily 4-like N-terminal" evidence="6">
    <location>
        <begin position="16"/>
        <end position="172"/>
    </location>
</feature>
<dbReference type="Proteomes" id="UP001162834">
    <property type="component" value="Chromosome"/>
</dbReference>
<dbReference type="SUPFAM" id="SSF53756">
    <property type="entry name" value="UDP-Glycosyltransferase/glycogen phosphorylase"/>
    <property type="match status" value="1"/>
</dbReference>
<keyword evidence="8" id="KW-1185">Reference proteome</keyword>
<dbReference type="Gene3D" id="3.40.50.150">
    <property type="entry name" value="Vaccinia Virus protein VP39"/>
    <property type="match status" value="1"/>
</dbReference>
<gene>
    <name evidence="7" type="ORF">DSM104329_05136</name>
</gene>
<evidence type="ECO:0000313" key="8">
    <source>
        <dbReference type="Proteomes" id="UP001162834"/>
    </source>
</evidence>
<keyword evidence="7" id="KW-0830">Ubiquinone</keyword>